<dbReference type="SUPFAM" id="SSF52129">
    <property type="entry name" value="Caspase-like"/>
    <property type="match status" value="1"/>
</dbReference>
<keyword evidence="2" id="KW-1133">Transmembrane helix</keyword>
<dbReference type="EMBL" id="JBBDHC010000008">
    <property type="protein sequence ID" value="MEJ1249426.1"/>
    <property type="molecule type" value="Genomic_DNA"/>
</dbReference>
<evidence type="ECO:0000256" key="1">
    <source>
        <dbReference type="SAM" id="MobiDB-lite"/>
    </source>
</evidence>
<organism evidence="3 4">
    <name type="scientific">Denitratimonas tolerans</name>
    <dbReference type="NCBI Taxonomy" id="1338420"/>
    <lineage>
        <taxon>Bacteria</taxon>
        <taxon>Pseudomonadati</taxon>
        <taxon>Pseudomonadota</taxon>
        <taxon>Gammaproteobacteria</taxon>
        <taxon>Lysobacterales</taxon>
        <taxon>Lysobacteraceae</taxon>
        <taxon>Denitratimonas</taxon>
    </lineage>
</organism>
<accession>A0AAW9R447</accession>
<dbReference type="InterPro" id="IPR001096">
    <property type="entry name" value="Peptidase_C13"/>
</dbReference>
<evidence type="ECO:0000313" key="4">
    <source>
        <dbReference type="Proteomes" id="UP001364472"/>
    </source>
</evidence>
<feature type="region of interest" description="Disordered" evidence="1">
    <location>
        <begin position="458"/>
        <end position="501"/>
    </location>
</feature>
<dbReference type="Gene3D" id="3.40.50.1460">
    <property type="match status" value="1"/>
</dbReference>
<feature type="transmembrane region" description="Helical" evidence="2">
    <location>
        <begin position="92"/>
        <end position="112"/>
    </location>
</feature>
<dbReference type="GO" id="GO:0008233">
    <property type="term" value="F:peptidase activity"/>
    <property type="evidence" value="ECO:0007669"/>
    <property type="project" value="InterPro"/>
</dbReference>
<keyword evidence="2" id="KW-0472">Membrane</keyword>
<gene>
    <name evidence="3" type="ORF">WB794_07040</name>
</gene>
<dbReference type="Proteomes" id="UP001364472">
    <property type="component" value="Unassembled WGS sequence"/>
</dbReference>
<protein>
    <submittedName>
        <fullName evidence="3">C13 family peptidase</fullName>
    </submittedName>
</protein>
<reference evidence="3 4" key="1">
    <citation type="journal article" date="2016" name="Antonie Van Leeuwenhoek">
        <title>Denitratimonas tolerans gen. nov., sp. nov., a denitrifying bacterium isolated from a bioreactor for tannery wastewater treatment.</title>
        <authorList>
            <person name="Han S.I."/>
            <person name="Kim J.O."/>
            <person name="Lee Y.R."/>
            <person name="Ekpeghere K.I."/>
            <person name="Koh S.C."/>
            <person name="Whang K.S."/>
        </authorList>
    </citation>
    <scope>NUCLEOTIDE SEQUENCE [LARGE SCALE GENOMIC DNA]</scope>
    <source>
        <strain evidence="3 4">KACC 17565</strain>
    </source>
</reference>
<dbReference type="GO" id="GO:0006508">
    <property type="term" value="P:proteolysis"/>
    <property type="evidence" value="ECO:0007669"/>
    <property type="project" value="InterPro"/>
</dbReference>
<evidence type="ECO:0000256" key="2">
    <source>
        <dbReference type="SAM" id="Phobius"/>
    </source>
</evidence>
<dbReference type="Pfam" id="PF01650">
    <property type="entry name" value="Peptidase_C13"/>
    <property type="match status" value="1"/>
</dbReference>
<feature type="transmembrane region" description="Helical" evidence="2">
    <location>
        <begin position="124"/>
        <end position="142"/>
    </location>
</feature>
<dbReference type="InterPro" id="IPR029030">
    <property type="entry name" value="Caspase-like_dom_sf"/>
</dbReference>
<name>A0AAW9R447_9GAMM</name>
<keyword evidence="4" id="KW-1185">Reference proteome</keyword>
<dbReference type="RefSeq" id="WP_337335144.1">
    <property type="nucleotide sequence ID" value="NZ_JBBDHC010000008.1"/>
</dbReference>
<proteinExistence type="predicted"/>
<feature type="transmembrane region" description="Helical" evidence="2">
    <location>
        <begin position="57"/>
        <end position="80"/>
    </location>
</feature>
<dbReference type="AlphaFoldDB" id="A0AAW9R447"/>
<keyword evidence="2" id="KW-0812">Transmembrane</keyword>
<evidence type="ECO:0000313" key="3">
    <source>
        <dbReference type="EMBL" id="MEJ1249426.1"/>
    </source>
</evidence>
<sequence>MSTLRTLLRDGLRLALLRAPRKIPAQVGIGPVLLLVALDALLGLPRVWSLIEAPRTFAINGLAGPLIALALLLVAGAALARLAQRPTLTFTVAAWLATAGLVPTLAGVLPVATSFANEHLAARWVIHVVWWCAIVLRLAWFLAPGIGRALAGAAAAAAISVLPWLAMDVPELIETDWLAHYEQMAARGEGADYREPGELSDPEATFHAQTALLERALEQLAPQRPGQIDLYVLGFAGDASEGAFRNEVDFLPELAAHRFDAAGRSLRLVNHPGSADAVPLATATNLERALRGIGQRMDVDEDILFLYLSSHGSEDPELYVNQPPLPLDQLDPARLRDALDAAGIRWRVIVISACYSGGFIDTLRGPRTLVITAARADRTSFGCGNSANATWFGQAFLVDGLNHTTSFRRAFLRARHRIAEREKAEEYDPSEPQWAAGEAITERLARWRDALPPGRAVSFIPSVQVVDDDSATSRPAAAPPPDGDDEPADPPAPASDGKEGV</sequence>
<comment type="caution">
    <text evidence="3">The sequence shown here is derived from an EMBL/GenBank/DDBJ whole genome shotgun (WGS) entry which is preliminary data.</text>
</comment>
<feature type="transmembrane region" description="Helical" evidence="2">
    <location>
        <begin position="23"/>
        <end position="45"/>
    </location>
</feature>